<sequence>MSAILSDLLGTGGWVWLMIPLLCLLLVHFGDQNGKPYETAVRLAGGTLVILVVIAMSPW</sequence>
<proteinExistence type="predicted"/>
<reference evidence="2 3" key="1">
    <citation type="submission" date="2020-08" db="EMBL/GenBank/DDBJ databases">
        <title>Genomic Encyclopedia of Type Strains, Phase III (KMG-III): the genomes of soil and plant-associated and newly described type strains.</title>
        <authorList>
            <person name="Whitman W."/>
        </authorList>
    </citation>
    <scope>NUCLEOTIDE SEQUENCE [LARGE SCALE GENOMIC DNA]</scope>
    <source>
        <strain evidence="2 3">CECT 8572</strain>
    </source>
</reference>
<evidence type="ECO:0000313" key="2">
    <source>
        <dbReference type="EMBL" id="MBB3713381.1"/>
    </source>
</evidence>
<keyword evidence="1" id="KW-0812">Transmembrane</keyword>
<keyword evidence="3" id="KW-1185">Reference proteome</keyword>
<keyword evidence="1" id="KW-1133">Transmembrane helix</keyword>
<dbReference type="Proteomes" id="UP000576152">
    <property type="component" value="Unassembled WGS sequence"/>
</dbReference>
<comment type="caution">
    <text evidence="2">The sequence shown here is derived from an EMBL/GenBank/DDBJ whole genome shotgun (WGS) entry which is preliminary data.</text>
</comment>
<name>A0ABR6HSD5_9RHOB</name>
<protein>
    <submittedName>
        <fullName evidence="2">Uncharacterized protein</fullName>
    </submittedName>
</protein>
<keyword evidence="1" id="KW-0472">Membrane</keyword>
<gene>
    <name evidence="2" type="ORF">FHS00_002985</name>
</gene>
<organism evidence="2 3">
    <name type="scientific">Limimaricola variabilis</name>
    <dbReference type="NCBI Taxonomy" id="1492771"/>
    <lineage>
        <taxon>Bacteria</taxon>
        <taxon>Pseudomonadati</taxon>
        <taxon>Pseudomonadota</taxon>
        <taxon>Alphaproteobacteria</taxon>
        <taxon>Rhodobacterales</taxon>
        <taxon>Paracoccaceae</taxon>
        <taxon>Limimaricola</taxon>
    </lineage>
</organism>
<evidence type="ECO:0000256" key="1">
    <source>
        <dbReference type="SAM" id="Phobius"/>
    </source>
</evidence>
<feature type="transmembrane region" description="Helical" evidence="1">
    <location>
        <begin position="41"/>
        <end position="58"/>
    </location>
</feature>
<feature type="transmembrane region" description="Helical" evidence="1">
    <location>
        <begin position="12"/>
        <end position="29"/>
    </location>
</feature>
<accession>A0ABR6HSD5</accession>
<dbReference type="RefSeq" id="WP_183474865.1">
    <property type="nucleotide sequence ID" value="NZ_JACIBX010000014.1"/>
</dbReference>
<evidence type="ECO:0000313" key="3">
    <source>
        <dbReference type="Proteomes" id="UP000576152"/>
    </source>
</evidence>
<dbReference type="EMBL" id="JACIBX010000014">
    <property type="protein sequence ID" value="MBB3713381.1"/>
    <property type="molecule type" value="Genomic_DNA"/>
</dbReference>